<evidence type="ECO:0000313" key="9">
    <source>
        <dbReference type="EMBL" id="KAK3257128.1"/>
    </source>
</evidence>
<keyword evidence="7" id="KW-0998">Cell outer membrane</keyword>
<feature type="non-terminal residue" evidence="9">
    <location>
        <position position="953"/>
    </location>
</feature>
<dbReference type="EMBL" id="LGRX02020979">
    <property type="protein sequence ID" value="KAK3257128.1"/>
    <property type="molecule type" value="Genomic_DNA"/>
</dbReference>
<evidence type="ECO:0000256" key="6">
    <source>
        <dbReference type="ARBA" id="ARBA00023136"/>
    </source>
</evidence>
<keyword evidence="5" id="KW-0732">Signal</keyword>
<dbReference type="InterPro" id="IPR006626">
    <property type="entry name" value="PbH1"/>
</dbReference>
<dbReference type="GO" id="GO:0005576">
    <property type="term" value="C:extracellular region"/>
    <property type="evidence" value="ECO:0007669"/>
    <property type="project" value="UniProtKB-SubCell"/>
</dbReference>
<comment type="caution">
    <text evidence="9">The sequence shown here is derived from an EMBL/GenBank/DDBJ whole genome shotgun (WGS) entry which is preliminary data.</text>
</comment>
<keyword evidence="6 8" id="KW-0472">Membrane</keyword>
<dbReference type="PANTHER" id="PTHR11319">
    <property type="entry name" value="G PROTEIN-COUPLED RECEPTOR-RELATED"/>
    <property type="match status" value="1"/>
</dbReference>
<evidence type="ECO:0000256" key="3">
    <source>
        <dbReference type="ARBA" id="ARBA00004613"/>
    </source>
</evidence>
<dbReference type="AlphaFoldDB" id="A0AAE0FD02"/>
<evidence type="ECO:0000256" key="5">
    <source>
        <dbReference type="ARBA" id="ARBA00022729"/>
    </source>
</evidence>
<reference evidence="9 10" key="1">
    <citation type="journal article" date="2015" name="Genome Biol. Evol.">
        <title>Comparative Genomics of a Bacterivorous Green Alga Reveals Evolutionary Causalities and Consequences of Phago-Mixotrophic Mode of Nutrition.</title>
        <authorList>
            <person name="Burns J.A."/>
            <person name="Paasch A."/>
            <person name="Narechania A."/>
            <person name="Kim E."/>
        </authorList>
    </citation>
    <scope>NUCLEOTIDE SEQUENCE [LARGE SCALE GENOMIC DNA]</scope>
    <source>
        <strain evidence="9 10">PLY_AMNH</strain>
    </source>
</reference>
<dbReference type="NCBIfam" id="TIGR01376">
    <property type="entry name" value="POMP_repeat"/>
    <property type="match status" value="1"/>
</dbReference>
<name>A0AAE0FD02_9CHLO</name>
<keyword evidence="8" id="KW-1133">Transmembrane helix</keyword>
<keyword evidence="10" id="KW-1185">Reference proteome</keyword>
<dbReference type="PANTHER" id="PTHR11319:SF35">
    <property type="entry name" value="OUTER MEMBRANE PROTEIN PMPC-RELATED"/>
    <property type="match status" value="1"/>
</dbReference>
<dbReference type="SMART" id="SM00710">
    <property type="entry name" value="PbH1"/>
    <property type="match status" value="7"/>
</dbReference>
<dbReference type="InterPro" id="IPR011050">
    <property type="entry name" value="Pectin_lyase_fold/virulence"/>
</dbReference>
<dbReference type="Proteomes" id="UP001190700">
    <property type="component" value="Unassembled WGS sequence"/>
</dbReference>
<sequence length="953" mass="98873">MVAVGRKPKPKSRLVSMDAATPRGALLVSNVLWFIPLVLPLYLALGTALSEEHALSALQDCDPNDILRVRQALEEADANLVSALASKRIAQSAYDDLMQNCTNKRDVYPDGYALSPTSSALSFEPIQNPSKSPRAPPADFGRRHLQGCEDNLFTLTTKVAEDADDVEEEISTGRVYSDSSDLEFGFDAYIGGCQIVGVRFAGVQLPSGANGTYVQSAELVFVADESGPDQTFELSILAVNTVDCPPFNSTNFGVSSLATLGTIMPWHSSPWTQGSRQKSSDISPLVQEIVSMDGWQPGNAMCFIIAVADACEGSQDFHYEAESANTPADDVPLLKISYWAACPSPPPTPPMAPPNPPFPPAPSNPPALSGTAHVYSAWAGDGQLRSALEDTTVVTIIMSVDVYPEAELATVTHTVHINGTCHLQSEANETSGTSEARGLCTVDGGSQRRLFRVLDGSLTLQQVHLTRGYAEADGGGGLLVEGSSFVQILSCKFSECSTAIRGGAIHLTESVQLSIASTAFESNYATADGGAVYAKGVDSVLTIDSCTFSGNTVGTSGGLGGAVSLRDKARATVNGSRFDNNTAHFSGGAMHIQFTAEASIADTAFAHNTVINVEDTFADGYSGHGGSVGSFEAAVIILQNVSIAGSEAAYGGALSLNGPEIVCEAANVTFSSSKAYYVGGCILEYRASLVLSHSVLVKCTAVQGGALWVSSTDLKPMEITASVVRNNMALYDASLGLEACAGGIYVGHMSSVMLVRAEISDNEATASDGGGLMVDSGSTAFVEDTEIVRNVGQHGGGAYVGESASLSLTHATVELNVGESGGGLFGATGSHIDITGCTVISNTASRYGGGVASKNISVQSSNLTHNVAQSGGGIYIDAFGEIISSRVCCNTAEKGGGMFLDGQASGLSQMRVRHTTVSDNTVSLAGAGLYTSSGTHSTVLQSVVLNNSAGDDG</sequence>
<comment type="subcellular location">
    <subcellularLocation>
        <location evidence="1">Cell envelope</location>
    </subcellularLocation>
    <subcellularLocation>
        <location evidence="2">Cell outer membrane</location>
    </subcellularLocation>
    <subcellularLocation>
        <location evidence="3">Secreted</location>
    </subcellularLocation>
</comment>
<accession>A0AAE0FD02</accession>
<proteinExistence type="predicted"/>
<keyword evidence="8" id="KW-0812">Transmembrane</keyword>
<dbReference type="InterPro" id="IPR003368">
    <property type="entry name" value="POMP_repeat"/>
</dbReference>
<evidence type="ECO:0000256" key="1">
    <source>
        <dbReference type="ARBA" id="ARBA00004196"/>
    </source>
</evidence>
<keyword evidence="4" id="KW-0964">Secreted</keyword>
<organism evidence="9 10">
    <name type="scientific">Cymbomonas tetramitiformis</name>
    <dbReference type="NCBI Taxonomy" id="36881"/>
    <lineage>
        <taxon>Eukaryota</taxon>
        <taxon>Viridiplantae</taxon>
        <taxon>Chlorophyta</taxon>
        <taxon>Pyramimonadophyceae</taxon>
        <taxon>Pyramimonadales</taxon>
        <taxon>Pyramimonadaceae</taxon>
        <taxon>Cymbomonas</taxon>
    </lineage>
</organism>
<evidence type="ECO:0008006" key="11">
    <source>
        <dbReference type="Google" id="ProtNLM"/>
    </source>
</evidence>
<evidence type="ECO:0000313" key="10">
    <source>
        <dbReference type="Proteomes" id="UP001190700"/>
    </source>
</evidence>
<feature type="transmembrane region" description="Helical" evidence="8">
    <location>
        <begin position="21"/>
        <end position="45"/>
    </location>
</feature>
<evidence type="ECO:0000256" key="7">
    <source>
        <dbReference type="ARBA" id="ARBA00023237"/>
    </source>
</evidence>
<evidence type="ECO:0000256" key="8">
    <source>
        <dbReference type="SAM" id="Phobius"/>
    </source>
</evidence>
<gene>
    <name evidence="9" type="ORF">CYMTET_33774</name>
</gene>
<evidence type="ECO:0000256" key="4">
    <source>
        <dbReference type="ARBA" id="ARBA00022525"/>
    </source>
</evidence>
<evidence type="ECO:0000256" key="2">
    <source>
        <dbReference type="ARBA" id="ARBA00004442"/>
    </source>
</evidence>
<protein>
    <recommendedName>
        <fullName evidence="11">Right handed beta helix domain-containing protein</fullName>
    </recommendedName>
</protein>
<dbReference type="SUPFAM" id="SSF51126">
    <property type="entry name" value="Pectin lyase-like"/>
    <property type="match status" value="2"/>
</dbReference>